<organism evidence="2 3">
    <name type="scientific">Azospirillum cavernae</name>
    <dbReference type="NCBI Taxonomy" id="2320860"/>
    <lineage>
        <taxon>Bacteria</taxon>
        <taxon>Pseudomonadati</taxon>
        <taxon>Pseudomonadota</taxon>
        <taxon>Alphaproteobacteria</taxon>
        <taxon>Rhodospirillales</taxon>
        <taxon>Azospirillaceae</taxon>
        <taxon>Azospirillum</taxon>
    </lineage>
</organism>
<dbReference type="SUPFAM" id="SSF54913">
    <property type="entry name" value="GlnB-like"/>
    <property type="match status" value="1"/>
</dbReference>
<feature type="domain" description="DUF2007" evidence="1">
    <location>
        <begin position="1"/>
        <end position="65"/>
    </location>
</feature>
<proteinExistence type="predicted"/>
<dbReference type="InterPro" id="IPR011322">
    <property type="entry name" value="N-reg_PII-like_a/b"/>
</dbReference>
<dbReference type="EMBL" id="QYUL01000002">
    <property type="protein sequence ID" value="RJF82052.1"/>
    <property type="molecule type" value="Genomic_DNA"/>
</dbReference>
<sequence>MRELLRATDPVRLSWLIALLADAGIEAVLFDAHTSVLEGSIGAIPQRLMVDEEDSAQAFRVLCEAGEA</sequence>
<reference evidence="2 3" key="1">
    <citation type="submission" date="2018-09" db="EMBL/GenBank/DDBJ databases">
        <authorList>
            <person name="Zhu H."/>
        </authorList>
    </citation>
    <scope>NUCLEOTIDE SEQUENCE [LARGE SCALE GENOMIC DNA]</scope>
    <source>
        <strain evidence="2 3">K2W22B-5</strain>
    </source>
</reference>
<dbReference type="Proteomes" id="UP000283458">
    <property type="component" value="Unassembled WGS sequence"/>
</dbReference>
<evidence type="ECO:0000313" key="3">
    <source>
        <dbReference type="Proteomes" id="UP000283458"/>
    </source>
</evidence>
<gene>
    <name evidence="2" type="ORF">D3877_18450</name>
</gene>
<accession>A0A418VY13</accession>
<dbReference type="RefSeq" id="WP_119832128.1">
    <property type="nucleotide sequence ID" value="NZ_QYUL01000002.1"/>
</dbReference>
<dbReference type="InterPro" id="IPR018551">
    <property type="entry name" value="DUF2007"/>
</dbReference>
<dbReference type="AlphaFoldDB" id="A0A418VY13"/>
<evidence type="ECO:0000313" key="2">
    <source>
        <dbReference type="EMBL" id="RJF82052.1"/>
    </source>
</evidence>
<keyword evidence="3" id="KW-1185">Reference proteome</keyword>
<dbReference type="OrthoDB" id="5297170at2"/>
<comment type="caution">
    <text evidence="2">The sequence shown here is derived from an EMBL/GenBank/DDBJ whole genome shotgun (WGS) entry which is preliminary data.</text>
</comment>
<protein>
    <submittedName>
        <fullName evidence="2">DUF2007 domain-containing protein</fullName>
    </submittedName>
</protein>
<dbReference type="Pfam" id="PF09413">
    <property type="entry name" value="DUF2007"/>
    <property type="match status" value="1"/>
</dbReference>
<name>A0A418VY13_9PROT</name>
<dbReference type="Gene3D" id="3.30.70.790">
    <property type="entry name" value="UreE, C-terminal domain"/>
    <property type="match status" value="1"/>
</dbReference>
<evidence type="ECO:0000259" key="1">
    <source>
        <dbReference type="Pfam" id="PF09413"/>
    </source>
</evidence>